<keyword evidence="1" id="KW-0732">Signal</keyword>
<evidence type="ECO:0000313" key="2">
    <source>
        <dbReference type="EMBL" id="OCH93803.1"/>
    </source>
</evidence>
<gene>
    <name evidence="2" type="ORF">OBBRIDRAFT_789841</name>
</gene>
<feature type="chain" id="PRO_5034996805" evidence="1">
    <location>
        <begin position="23"/>
        <end position="56"/>
    </location>
</feature>
<reference evidence="2 3" key="1">
    <citation type="submission" date="2016-07" db="EMBL/GenBank/DDBJ databases">
        <title>Draft genome of the white-rot fungus Obba rivulosa 3A-2.</title>
        <authorList>
            <consortium name="DOE Joint Genome Institute"/>
            <person name="Miettinen O."/>
            <person name="Riley R."/>
            <person name="Acob R."/>
            <person name="Barry K."/>
            <person name="Cullen D."/>
            <person name="De Vries R."/>
            <person name="Hainaut M."/>
            <person name="Hatakka A."/>
            <person name="Henrissat B."/>
            <person name="Hilden K."/>
            <person name="Kuo R."/>
            <person name="Labutti K."/>
            <person name="Lipzen A."/>
            <person name="Makela M.R."/>
            <person name="Sandor L."/>
            <person name="Spatafora J.W."/>
            <person name="Grigoriev I.V."/>
            <person name="Hibbett D.S."/>
        </authorList>
    </citation>
    <scope>NUCLEOTIDE SEQUENCE [LARGE SCALE GENOMIC DNA]</scope>
    <source>
        <strain evidence="2 3">3A-2</strain>
    </source>
</reference>
<dbReference type="EMBL" id="KV722350">
    <property type="protein sequence ID" value="OCH93803.1"/>
    <property type="molecule type" value="Genomic_DNA"/>
</dbReference>
<name>A0A8E2J3F0_9APHY</name>
<feature type="signal peptide" evidence="1">
    <location>
        <begin position="1"/>
        <end position="22"/>
    </location>
</feature>
<dbReference type="AlphaFoldDB" id="A0A8E2J3F0"/>
<evidence type="ECO:0000256" key="1">
    <source>
        <dbReference type="SAM" id="SignalP"/>
    </source>
</evidence>
<organism evidence="2 3">
    <name type="scientific">Obba rivulosa</name>
    <dbReference type="NCBI Taxonomy" id="1052685"/>
    <lineage>
        <taxon>Eukaryota</taxon>
        <taxon>Fungi</taxon>
        <taxon>Dikarya</taxon>
        <taxon>Basidiomycota</taxon>
        <taxon>Agaricomycotina</taxon>
        <taxon>Agaricomycetes</taxon>
        <taxon>Polyporales</taxon>
        <taxon>Gelatoporiaceae</taxon>
        <taxon>Obba</taxon>
    </lineage>
</organism>
<accession>A0A8E2J3F0</accession>
<evidence type="ECO:0000313" key="3">
    <source>
        <dbReference type="Proteomes" id="UP000250043"/>
    </source>
</evidence>
<sequence length="56" mass="5940">MRFFTAIVNAFALILVVTVVSTGPVPVPQPEPMLPPSGPGCNDPRVNPCLCSRTCE</sequence>
<keyword evidence="3" id="KW-1185">Reference proteome</keyword>
<protein>
    <submittedName>
        <fullName evidence="2">Uncharacterized protein</fullName>
    </submittedName>
</protein>
<dbReference type="Proteomes" id="UP000250043">
    <property type="component" value="Unassembled WGS sequence"/>
</dbReference>
<proteinExistence type="predicted"/>